<sequence length="56" mass="6054">KCPLAGSSVPWAFMQGEIVTILGDDYNGPGNSSNSVDVNINNEDNKDVNIKKERDS</sequence>
<name>A0A0B7C4Q9_9EUPU</name>
<dbReference type="EMBL" id="HACG01052740">
    <property type="protein sequence ID" value="CEK99611.1"/>
    <property type="molecule type" value="Transcribed_RNA"/>
</dbReference>
<protein>
    <submittedName>
        <fullName evidence="2">Uncharacterized protein</fullName>
    </submittedName>
</protein>
<dbReference type="AlphaFoldDB" id="A0A0B7C4Q9"/>
<organism evidence="2">
    <name type="scientific">Arion vulgaris</name>
    <dbReference type="NCBI Taxonomy" id="1028688"/>
    <lineage>
        <taxon>Eukaryota</taxon>
        <taxon>Metazoa</taxon>
        <taxon>Spiralia</taxon>
        <taxon>Lophotrochozoa</taxon>
        <taxon>Mollusca</taxon>
        <taxon>Gastropoda</taxon>
        <taxon>Heterobranchia</taxon>
        <taxon>Euthyneura</taxon>
        <taxon>Panpulmonata</taxon>
        <taxon>Eupulmonata</taxon>
        <taxon>Stylommatophora</taxon>
        <taxon>Helicina</taxon>
        <taxon>Arionoidea</taxon>
        <taxon>Arionidae</taxon>
        <taxon>Arion</taxon>
    </lineage>
</organism>
<accession>A0A0B7C4Q9</accession>
<gene>
    <name evidence="2" type="primary">ORF221703</name>
</gene>
<dbReference type="Gene3D" id="1.10.10.1580">
    <property type="entry name" value="Interferon regulatory factor 2-binding protein"/>
    <property type="match status" value="1"/>
</dbReference>
<feature type="region of interest" description="Disordered" evidence="1">
    <location>
        <begin position="26"/>
        <end position="56"/>
    </location>
</feature>
<dbReference type="InterPro" id="IPR044882">
    <property type="entry name" value="I2BP1/2_C3HC4-RING_sf"/>
</dbReference>
<proteinExistence type="predicted"/>
<reference evidence="2" key="1">
    <citation type="submission" date="2014-12" db="EMBL/GenBank/DDBJ databases">
        <title>Insight into the proteome of Arion vulgaris.</title>
        <authorList>
            <person name="Aradska J."/>
            <person name="Bulat T."/>
            <person name="Smidak R."/>
            <person name="Sarate P."/>
            <person name="Gangsoo J."/>
            <person name="Sialana F."/>
            <person name="Bilban M."/>
            <person name="Lubec G."/>
        </authorList>
    </citation>
    <scope>NUCLEOTIDE SEQUENCE</scope>
    <source>
        <tissue evidence="2">Skin</tissue>
    </source>
</reference>
<feature type="non-terminal residue" evidence="2">
    <location>
        <position position="1"/>
    </location>
</feature>
<feature type="compositionally biased region" description="Basic and acidic residues" evidence="1">
    <location>
        <begin position="43"/>
        <end position="56"/>
    </location>
</feature>
<feature type="compositionally biased region" description="Low complexity" evidence="1">
    <location>
        <begin position="31"/>
        <end position="42"/>
    </location>
</feature>
<evidence type="ECO:0000313" key="2">
    <source>
        <dbReference type="EMBL" id="CEK99611.1"/>
    </source>
</evidence>
<evidence type="ECO:0000256" key="1">
    <source>
        <dbReference type="SAM" id="MobiDB-lite"/>
    </source>
</evidence>